<feature type="domain" description="Glycosyl transferase family 1" evidence="1">
    <location>
        <begin position="191"/>
        <end position="330"/>
    </location>
</feature>
<name>A0A1I1HIT9_9RHOB</name>
<feature type="domain" description="Glycosyltransferase subfamily 4-like N-terminal" evidence="2">
    <location>
        <begin position="22"/>
        <end position="179"/>
    </location>
</feature>
<dbReference type="EMBL" id="FOLG01000003">
    <property type="protein sequence ID" value="SFC21363.1"/>
    <property type="molecule type" value="Genomic_DNA"/>
</dbReference>
<dbReference type="GO" id="GO:0016757">
    <property type="term" value="F:glycosyltransferase activity"/>
    <property type="evidence" value="ECO:0007669"/>
    <property type="project" value="InterPro"/>
</dbReference>
<evidence type="ECO:0000313" key="4">
    <source>
        <dbReference type="Proteomes" id="UP000198728"/>
    </source>
</evidence>
<evidence type="ECO:0000313" key="3">
    <source>
        <dbReference type="EMBL" id="SFC21363.1"/>
    </source>
</evidence>
<protein>
    <submittedName>
        <fullName evidence="3">Glycosyltransferase involved in cell wall bisynthesis</fullName>
    </submittedName>
</protein>
<dbReference type="InterPro" id="IPR028098">
    <property type="entry name" value="Glyco_trans_4-like_N"/>
</dbReference>
<dbReference type="AlphaFoldDB" id="A0A1I1HIT9"/>
<gene>
    <name evidence="3" type="ORF">SAMN04488094_10395</name>
</gene>
<dbReference type="Proteomes" id="UP000198728">
    <property type="component" value="Unassembled WGS sequence"/>
</dbReference>
<dbReference type="PANTHER" id="PTHR12526:SF595">
    <property type="entry name" value="BLL5217 PROTEIN"/>
    <property type="match status" value="1"/>
</dbReference>
<organism evidence="3 4">
    <name type="scientific">Tropicimonas isoalkanivorans</name>
    <dbReference type="NCBI Taxonomy" id="441112"/>
    <lineage>
        <taxon>Bacteria</taxon>
        <taxon>Pseudomonadati</taxon>
        <taxon>Pseudomonadota</taxon>
        <taxon>Alphaproteobacteria</taxon>
        <taxon>Rhodobacterales</taxon>
        <taxon>Roseobacteraceae</taxon>
        <taxon>Tropicimonas</taxon>
    </lineage>
</organism>
<proteinExistence type="predicted"/>
<dbReference type="RefSeq" id="WP_245758795.1">
    <property type="nucleotide sequence ID" value="NZ_FOLG01000003.1"/>
</dbReference>
<dbReference type="InterPro" id="IPR001296">
    <property type="entry name" value="Glyco_trans_1"/>
</dbReference>
<accession>A0A1I1HIT9</accession>
<evidence type="ECO:0000259" key="2">
    <source>
        <dbReference type="Pfam" id="PF13439"/>
    </source>
</evidence>
<keyword evidence="3" id="KW-0808">Transferase</keyword>
<dbReference type="Pfam" id="PF13439">
    <property type="entry name" value="Glyco_transf_4"/>
    <property type="match status" value="1"/>
</dbReference>
<sequence length="427" mass="46630">MAPRLRIAVVSHVRHPIAPPFMGGMEAHSWHLAKALKARGHDVALFASGDSDAGVRVHPLMEEHYDRAFPWHDYHGTDTLNRVLDDAFARALDALAEGGFDIVHNNSLHRYPPRLARRDRVPMVTSLHVPPFDALRRAVHASAAPWCRFTVCSDRQRQVWWPDGAPDEAHVVPNGIDLADWPFSPTGDGSAVWAGRITPTKGAHVAVKAARIAGVPLTLFGTIEHRDYFEDEVRPHLGADVRYGGHLSSRDLAAEFGRASALLFTPHWDEPFGLSAIEGMACGLPVAATDMGAVREVIGDCGRYAPPDDPNRLADALLEALSIPRTQPRRRVEKQFTIDRMVGAYEDLYGTAMGLQAAPALPVDFPAIELPPTPEQSIGNGAIGQEPEIPPLDPPVARRVTRVRPIANVSQEIGRRDAVADLPKESA</sequence>
<reference evidence="3 4" key="1">
    <citation type="submission" date="2016-10" db="EMBL/GenBank/DDBJ databases">
        <authorList>
            <person name="de Groot N.N."/>
        </authorList>
    </citation>
    <scope>NUCLEOTIDE SEQUENCE [LARGE SCALE GENOMIC DNA]</scope>
    <source>
        <strain evidence="3 4">DSM 19548</strain>
    </source>
</reference>
<keyword evidence="4" id="KW-1185">Reference proteome</keyword>
<dbReference type="Gene3D" id="3.40.50.2000">
    <property type="entry name" value="Glycogen Phosphorylase B"/>
    <property type="match status" value="2"/>
</dbReference>
<dbReference type="PANTHER" id="PTHR12526">
    <property type="entry name" value="GLYCOSYLTRANSFERASE"/>
    <property type="match status" value="1"/>
</dbReference>
<dbReference type="SUPFAM" id="SSF53756">
    <property type="entry name" value="UDP-Glycosyltransferase/glycogen phosphorylase"/>
    <property type="match status" value="1"/>
</dbReference>
<evidence type="ECO:0000259" key="1">
    <source>
        <dbReference type="Pfam" id="PF00534"/>
    </source>
</evidence>
<dbReference type="CDD" id="cd03802">
    <property type="entry name" value="GT4_AviGT4-like"/>
    <property type="match status" value="1"/>
</dbReference>
<dbReference type="STRING" id="441112.SAMN04488094_10395"/>
<dbReference type="Pfam" id="PF00534">
    <property type="entry name" value="Glycos_transf_1"/>
    <property type="match status" value="1"/>
</dbReference>